<evidence type="ECO:0000313" key="1">
    <source>
        <dbReference type="EMBL" id="MFC5541543.1"/>
    </source>
</evidence>
<dbReference type="RefSeq" id="WP_390309230.1">
    <property type="nucleotide sequence ID" value="NZ_JBHSNQ010000058.1"/>
</dbReference>
<evidence type="ECO:0000313" key="2">
    <source>
        <dbReference type="Proteomes" id="UP001595978"/>
    </source>
</evidence>
<evidence type="ECO:0008006" key="3">
    <source>
        <dbReference type="Google" id="ProtNLM"/>
    </source>
</evidence>
<organism evidence="1 2">
    <name type="scientific">Ureibacillus suwonensis</name>
    <dbReference type="NCBI Taxonomy" id="313007"/>
    <lineage>
        <taxon>Bacteria</taxon>
        <taxon>Bacillati</taxon>
        <taxon>Bacillota</taxon>
        <taxon>Bacilli</taxon>
        <taxon>Bacillales</taxon>
        <taxon>Caryophanaceae</taxon>
        <taxon>Ureibacillus</taxon>
    </lineage>
</organism>
<dbReference type="SUPFAM" id="SSF52402">
    <property type="entry name" value="Adenine nucleotide alpha hydrolases-like"/>
    <property type="match status" value="1"/>
</dbReference>
<dbReference type="InterPro" id="IPR014729">
    <property type="entry name" value="Rossmann-like_a/b/a_fold"/>
</dbReference>
<comment type="caution">
    <text evidence="1">The sequence shown here is derived from an EMBL/GenBank/DDBJ whole genome shotgun (WGS) entry which is preliminary data.</text>
</comment>
<dbReference type="EMBL" id="JBHSNQ010000058">
    <property type="protein sequence ID" value="MFC5541543.1"/>
    <property type="molecule type" value="Genomic_DNA"/>
</dbReference>
<protein>
    <recommendedName>
        <fullName evidence="3">Phosphoadenosine phosphosulphate reductase domain-containing protein</fullName>
    </recommendedName>
</protein>
<sequence length="296" mass="34209">MQAFRRRNDTKGKDGNEMIQKEYSDGKKHIHVLSYGGGTQSTALLLLALEGEINGVIPDFIIFSDTGWEPQYVYDWVLKINKYIKDKYGKEIVFTSNGNIRDDIVKSAKNGKRLASMPFFIKNKNGEIGMARRQCTSEYKILPINREIRKLLGYKPKERVKEIVHLWKGISTDEIQRVKPSRVNWQKAEHPLVDILNMDRSACIAYVERLGLGTPAKSSCIGCPFHDDEMWREMKLHNRKEFDDAVKIDKLVRNLPQFEGKAYLHRSGKPLDEIDFQENQMDIDMFLNECEGFCGN</sequence>
<dbReference type="Proteomes" id="UP001595978">
    <property type="component" value="Unassembled WGS sequence"/>
</dbReference>
<gene>
    <name evidence="1" type="ORF">ACFPOH_07170</name>
</gene>
<dbReference type="Gene3D" id="3.40.50.620">
    <property type="entry name" value="HUPs"/>
    <property type="match status" value="1"/>
</dbReference>
<proteinExistence type="predicted"/>
<reference evidence="2" key="1">
    <citation type="journal article" date="2019" name="Int. J. Syst. Evol. Microbiol.">
        <title>The Global Catalogue of Microorganisms (GCM) 10K type strain sequencing project: providing services to taxonomists for standard genome sequencing and annotation.</title>
        <authorList>
            <consortium name="The Broad Institute Genomics Platform"/>
            <consortium name="The Broad Institute Genome Sequencing Center for Infectious Disease"/>
            <person name="Wu L."/>
            <person name="Ma J."/>
        </authorList>
    </citation>
    <scope>NUCLEOTIDE SEQUENCE [LARGE SCALE GENOMIC DNA]</scope>
    <source>
        <strain evidence="2">CCUG 56331</strain>
    </source>
</reference>
<keyword evidence="2" id="KW-1185">Reference proteome</keyword>
<accession>A0ABW0RAV6</accession>
<name>A0ABW0RAV6_9BACL</name>